<dbReference type="Gene3D" id="3.40.630.30">
    <property type="match status" value="1"/>
</dbReference>
<dbReference type="Pfam" id="PF14542">
    <property type="entry name" value="Acetyltransf_CG"/>
    <property type="match status" value="1"/>
</dbReference>
<dbReference type="EMBL" id="AP028914">
    <property type="protein sequence ID" value="BES95573.1"/>
    <property type="molecule type" value="Genomic_DNA"/>
</dbReference>
<dbReference type="PROSITE" id="PS51729">
    <property type="entry name" value="GNAT_YJDJ"/>
    <property type="match status" value="1"/>
</dbReference>
<comment type="similarity">
    <text evidence="1">Belongs to the NATD1 family.</text>
</comment>
<accession>A0ABN7AUE0</accession>
<sequence length="96" mass="11043">MKLPMDTAYVGYFPSNNALNLYSIFVPKRYREIGIGQELAQDVLEYCAEHNLQVILSCPYLITFYKQHPYPKFKNIVKGIAAPKTTEIRPNDSDNN</sequence>
<organism evidence="5 6">
    <name type="scientific">Nesidiocoris tenuis</name>
    <dbReference type="NCBI Taxonomy" id="355587"/>
    <lineage>
        <taxon>Eukaryota</taxon>
        <taxon>Metazoa</taxon>
        <taxon>Ecdysozoa</taxon>
        <taxon>Arthropoda</taxon>
        <taxon>Hexapoda</taxon>
        <taxon>Insecta</taxon>
        <taxon>Pterygota</taxon>
        <taxon>Neoptera</taxon>
        <taxon>Paraneoptera</taxon>
        <taxon>Hemiptera</taxon>
        <taxon>Heteroptera</taxon>
        <taxon>Panheteroptera</taxon>
        <taxon>Cimicomorpha</taxon>
        <taxon>Miridae</taxon>
        <taxon>Dicyphina</taxon>
        <taxon>Nesidiocoris</taxon>
    </lineage>
</organism>
<name>A0ABN7AUE0_9HEMI</name>
<evidence type="ECO:0000259" key="4">
    <source>
        <dbReference type="PROSITE" id="PS51729"/>
    </source>
</evidence>
<feature type="domain" description="N-acetyltransferase" evidence="4">
    <location>
        <begin position="1"/>
        <end position="78"/>
    </location>
</feature>
<evidence type="ECO:0000256" key="1">
    <source>
        <dbReference type="ARBA" id="ARBA00006233"/>
    </source>
</evidence>
<dbReference type="Proteomes" id="UP001307889">
    <property type="component" value="Chromosome 6"/>
</dbReference>
<evidence type="ECO:0000256" key="3">
    <source>
        <dbReference type="ARBA" id="ARBA00031876"/>
    </source>
</evidence>
<dbReference type="SUPFAM" id="SSF55729">
    <property type="entry name" value="Acyl-CoA N-acyltransferases (Nat)"/>
    <property type="match status" value="1"/>
</dbReference>
<reference evidence="5 6" key="1">
    <citation type="submission" date="2023-09" db="EMBL/GenBank/DDBJ databases">
        <title>Nesidiocoris tenuis whole genome shotgun sequence.</title>
        <authorList>
            <person name="Shibata T."/>
            <person name="Shimoda M."/>
            <person name="Kobayashi T."/>
            <person name="Uehara T."/>
        </authorList>
    </citation>
    <scope>NUCLEOTIDE SEQUENCE [LARGE SCALE GENOMIC DNA]</scope>
    <source>
        <strain evidence="5 6">Japan</strain>
    </source>
</reference>
<proteinExistence type="inferred from homology"/>
<keyword evidence="6" id="KW-1185">Reference proteome</keyword>
<dbReference type="CDD" id="cd04301">
    <property type="entry name" value="NAT_SF"/>
    <property type="match status" value="1"/>
</dbReference>
<evidence type="ECO:0000256" key="2">
    <source>
        <dbReference type="ARBA" id="ARBA00020243"/>
    </source>
</evidence>
<dbReference type="InterPro" id="IPR016181">
    <property type="entry name" value="Acyl_CoA_acyltransferase"/>
</dbReference>
<dbReference type="InterPro" id="IPR031165">
    <property type="entry name" value="GNAT_YJDJ"/>
</dbReference>
<evidence type="ECO:0000313" key="6">
    <source>
        <dbReference type="Proteomes" id="UP001307889"/>
    </source>
</evidence>
<evidence type="ECO:0000313" key="5">
    <source>
        <dbReference type="EMBL" id="BES95573.1"/>
    </source>
</evidence>
<gene>
    <name evidence="5" type="ORF">NTJ_08387</name>
</gene>
<protein>
    <recommendedName>
        <fullName evidence="2">Protein NATD1</fullName>
    </recommendedName>
    <alternativeName>
        <fullName evidence="3">N-acetyltransferase domain-containing protein 1</fullName>
    </alternativeName>
</protein>